<keyword evidence="12" id="KW-1185">Reference proteome</keyword>
<comment type="pathway">
    <text evidence="6">Metabolic intermediate biosynthesis; chorismate biosynthesis; chorismate from D-erythrose 4-phosphate and phosphoenolpyruvate: step 4/7.</text>
</comment>
<dbReference type="GO" id="GO:0009073">
    <property type="term" value="P:aromatic amino acid family biosynthetic process"/>
    <property type="evidence" value="ECO:0007669"/>
    <property type="project" value="UniProtKB-KW"/>
</dbReference>
<evidence type="ECO:0000259" key="7">
    <source>
        <dbReference type="Pfam" id="PF01488"/>
    </source>
</evidence>
<dbReference type="Pfam" id="PF18317">
    <property type="entry name" value="SDH_C"/>
    <property type="match status" value="1"/>
</dbReference>
<dbReference type="GO" id="GO:0004764">
    <property type="term" value="F:shikimate 3-dehydrogenase (NADP+) activity"/>
    <property type="evidence" value="ECO:0007669"/>
    <property type="project" value="UniProtKB-UniRule"/>
</dbReference>
<dbReference type="PANTHER" id="PTHR21089:SF1">
    <property type="entry name" value="BIFUNCTIONAL 3-DEHYDROQUINATE DEHYDRATASE_SHIKIMATE DEHYDROGENASE, CHLOROPLASTIC"/>
    <property type="match status" value="1"/>
</dbReference>
<feature type="binding site" evidence="6">
    <location>
        <position position="216"/>
    </location>
    <ligand>
        <name>shikimate</name>
        <dbReference type="ChEBI" id="CHEBI:36208"/>
    </ligand>
</feature>
<evidence type="ECO:0000256" key="5">
    <source>
        <dbReference type="ARBA" id="ARBA00023141"/>
    </source>
</evidence>
<feature type="domain" description="Shikimate dehydrogenase substrate binding N-terminal" evidence="8">
    <location>
        <begin position="7"/>
        <end position="88"/>
    </location>
</feature>
<comment type="caution">
    <text evidence="11">The sequence shown here is derived from an EMBL/GenBank/DDBJ whole genome shotgun (WGS) entry which is preliminary data.</text>
</comment>
<evidence type="ECO:0000259" key="9">
    <source>
        <dbReference type="Pfam" id="PF18317"/>
    </source>
</evidence>
<dbReference type="InterPro" id="IPR046346">
    <property type="entry name" value="Aminoacid_DH-like_N_sf"/>
</dbReference>
<dbReference type="InterPro" id="IPR036291">
    <property type="entry name" value="NAD(P)-bd_dom_sf"/>
</dbReference>
<dbReference type="HAMAP" id="MF_00222">
    <property type="entry name" value="Shikimate_DH_AroE"/>
    <property type="match status" value="1"/>
</dbReference>
<feature type="binding site" evidence="6">
    <location>
        <begin position="123"/>
        <end position="127"/>
    </location>
    <ligand>
        <name>NADP(+)</name>
        <dbReference type="ChEBI" id="CHEBI:58349"/>
    </ligand>
</feature>
<dbReference type="Proteomes" id="UP000185779">
    <property type="component" value="Unassembled WGS sequence"/>
</dbReference>
<dbReference type="Pfam" id="PF01488">
    <property type="entry name" value="Shikimate_DH"/>
    <property type="match status" value="1"/>
</dbReference>
<feature type="domain" description="SDH C-terminal" evidence="9">
    <location>
        <begin position="237"/>
        <end position="267"/>
    </location>
</feature>
<dbReference type="SUPFAM" id="SSF53223">
    <property type="entry name" value="Aminoacid dehydrogenase-like, N-terminal domain"/>
    <property type="match status" value="1"/>
</dbReference>
<dbReference type="GO" id="GO:0009423">
    <property type="term" value="P:chorismate biosynthetic process"/>
    <property type="evidence" value="ECO:0007669"/>
    <property type="project" value="UniProtKB-UniRule"/>
</dbReference>
<feature type="binding site" evidence="6">
    <location>
        <position position="214"/>
    </location>
    <ligand>
        <name>NADP(+)</name>
        <dbReference type="ChEBI" id="CHEBI:58349"/>
    </ligand>
</feature>
<dbReference type="Pfam" id="PF08501">
    <property type="entry name" value="Shikimate_dh_N"/>
    <property type="match status" value="1"/>
</dbReference>
<comment type="catalytic activity">
    <reaction evidence="6">
        <text>shikimate + NADP(+) = 3-dehydroshikimate + NADPH + H(+)</text>
        <dbReference type="Rhea" id="RHEA:17737"/>
        <dbReference type="ChEBI" id="CHEBI:15378"/>
        <dbReference type="ChEBI" id="CHEBI:16630"/>
        <dbReference type="ChEBI" id="CHEBI:36208"/>
        <dbReference type="ChEBI" id="CHEBI:57783"/>
        <dbReference type="ChEBI" id="CHEBI:58349"/>
        <dbReference type="EC" id="1.1.1.25"/>
    </reaction>
</comment>
<dbReference type="CDD" id="cd01065">
    <property type="entry name" value="NAD_bind_Shikimate_DH"/>
    <property type="match status" value="1"/>
</dbReference>
<name>A0A1F2P449_9EURY</name>
<sequence length="278" mass="29750">MIRVFGVIGDPIGHSLSPVMHNAAYRALGLECTYIPFRVDRKDLPDAIRGAKALGIQGLNVTVPHKEAVMELVDPDPLAERIGAVNTIDLLHGKGYNTDAIGIKRSLEEEGLNLKGACVLLLGAGGAARAAAFSCLEGGARLIISNRTRSRGEKLASELGGSVKAIGLERDEIASVIPGCDILINTTSVGMYPEIDKIPIDPDLLHKDLIVFDIVYNPPLTGLLREAKQKGCKTIDGVKMLVYQGAASFKIWFGFDPPVDVMEGAVRSALRDKEVLNG</sequence>
<dbReference type="UniPathway" id="UPA00053">
    <property type="reaction ID" value="UER00087"/>
</dbReference>
<dbReference type="EMBL" id="DRIE01000027">
    <property type="protein sequence ID" value="HEC56577.1"/>
    <property type="molecule type" value="Genomic_DNA"/>
</dbReference>
<dbReference type="InterPro" id="IPR022893">
    <property type="entry name" value="Shikimate_DH_fam"/>
</dbReference>
<feature type="domain" description="Quinate/shikimate 5-dehydrogenase/glutamyl-tRNA reductase" evidence="7">
    <location>
        <begin position="113"/>
        <end position="188"/>
    </location>
</feature>
<dbReference type="InterPro" id="IPR011342">
    <property type="entry name" value="Shikimate_DH"/>
</dbReference>
<feature type="binding site" evidence="6">
    <location>
        <begin position="146"/>
        <end position="151"/>
    </location>
    <ligand>
        <name>NADP(+)</name>
        <dbReference type="ChEBI" id="CHEBI:58349"/>
    </ligand>
</feature>
<dbReference type="NCBIfam" id="NF001319">
    <property type="entry name" value="PRK00258.3-3"/>
    <property type="match status" value="1"/>
</dbReference>
<evidence type="ECO:0000256" key="3">
    <source>
        <dbReference type="ARBA" id="ARBA00022857"/>
    </source>
</evidence>
<dbReference type="GO" id="GO:0050661">
    <property type="term" value="F:NADP binding"/>
    <property type="evidence" value="ECO:0007669"/>
    <property type="project" value="InterPro"/>
</dbReference>
<evidence type="ECO:0000256" key="6">
    <source>
        <dbReference type="HAMAP-Rule" id="MF_00222"/>
    </source>
</evidence>
<dbReference type="SUPFAM" id="SSF51735">
    <property type="entry name" value="NAD(P)-binding Rossmann-fold domains"/>
    <property type="match status" value="1"/>
</dbReference>
<dbReference type="InterPro" id="IPR041121">
    <property type="entry name" value="SDH_C"/>
</dbReference>
<keyword evidence="3 6" id="KW-0521">NADP</keyword>
<organism evidence="11 12">
    <name type="scientific">Candidatus Syntropharchaeum butanivorans</name>
    <dbReference type="NCBI Taxonomy" id="1839936"/>
    <lineage>
        <taxon>Archaea</taxon>
        <taxon>Methanobacteriati</taxon>
        <taxon>Methanobacteriota</taxon>
        <taxon>Stenosarchaea group</taxon>
        <taxon>Methanomicrobia</taxon>
        <taxon>Methanosarcinales</taxon>
        <taxon>ANME-2 cluster</taxon>
        <taxon>Candidatus Syntropharchaeum</taxon>
    </lineage>
</organism>
<dbReference type="PANTHER" id="PTHR21089">
    <property type="entry name" value="SHIKIMATE DEHYDROGENASE"/>
    <property type="match status" value="1"/>
</dbReference>
<evidence type="ECO:0000313" key="11">
    <source>
        <dbReference type="EMBL" id="OFV65762.1"/>
    </source>
</evidence>
<feature type="binding site" evidence="6">
    <location>
        <position position="237"/>
    </location>
    <ligand>
        <name>NADP(+)</name>
        <dbReference type="ChEBI" id="CHEBI:58349"/>
    </ligand>
</feature>
<comment type="similarity">
    <text evidence="6">Belongs to the shikimate dehydrogenase family.</text>
</comment>
<comment type="function">
    <text evidence="6">Involved in the biosynthesis of the chorismate, which leads to the biosynthesis of aromatic amino acids. Catalyzes the reversible NADPH linked reduction of 3-dehydroshikimate (DHSA) to yield shikimate (SA).</text>
</comment>
<evidence type="ECO:0000256" key="4">
    <source>
        <dbReference type="ARBA" id="ARBA00023002"/>
    </source>
</evidence>
<reference evidence="11 12" key="1">
    <citation type="submission" date="2016-05" db="EMBL/GenBank/DDBJ databases">
        <title>Microbial consortia oxidize butane by reversing methanogenesis.</title>
        <authorList>
            <person name="Laso-Perez R."/>
            <person name="Richter M."/>
            <person name="Wegener G."/>
            <person name="Musat F."/>
        </authorList>
    </citation>
    <scope>NUCLEOTIDE SEQUENCE [LARGE SCALE GENOMIC DNA]</scope>
    <source>
        <strain evidence="11">BOX1</strain>
    </source>
</reference>
<dbReference type="InterPro" id="IPR006151">
    <property type="entry name" value="Shikm_DH/Glu-tRNA_Rdtase"/>
</dbReference>
<comment type="caution">
    <text evidence="6">Lacks conserved residue(s) required for the propagation of feature annotation.</text>
</comment>
<dbReference type="AlphaFoldDB" id="A0A1F2P449"/>
<evidence type="ECO:0000256" key="1">
    <source>
        <dbReference type="ARBA" id="ARBA00012962"/>
    </source>
</evidence>
<evidence type="ECO:0000256" key="2">
    <source>
        <dbReference type="ARBA" id="ARBA00022605"/>
    </source>
</evidence>
<keyword evidence="2 6" id="KW-0028">Amino-acid biosynthesis</keyword>
<feature type="binding site" evidence="6">
    <location>
        <begin position="15"/>
        <end position="17"/>
    </location>
    <ligand>
        <name>shikimate</name>
        <dbReference type="ChEBI" id="CHEBI:36208"/>
    </ligand>
</feature>
<feature type="binding site" evidence="6">
    <location>
        <position position="244"/>
    </location>
    <ligand>
        <name>shikimate</name>
        <dbReference type="ChEBI" id="CHEBI:36208"/>
    </ligand>
</feature>
<reference evidence="10" key="2">
    <citation type="journal article" date="2020" name="mSystems">
        <title>Genome- and Community-Level Interaction Insights into Carbon Utilization and Element Cycling Functions of Hydrothermarchaeota in Hydrothermal Sediment.</title>
        <authorList>
            <person name="Zhou Z."/>
            <person name="Liu Y."/>
            <person name="Xu W."/>
            <person name="Pan J."/>
            <person name="Luo Z.H."/>
            <person name="Li M."/>
        </authorList>
    </citation>
    <scope>NUCLEOTIDE SEQUENCE [LARGE SCALE GENOMIC DNA]</scope>
    <source>
        <strain evidence="10">HyVt-386</strain>
    </source>
</reference>
<gene>
    <name evidence="6 10" type="primary">aroE</name>
    <name evidence="10" type="ORF">ENI32_01635</name>
    <name evidence="11" type="ORF">SBU_001345</name>
</gene>
<accession>A0A1F2P449</accession>
<dbReference type="EC" id="1.1.1.25" evidence="1 6"/>
<dbReference type="Gene3D" id="3.40.50.720">
    <property type="entry name" value="NAD(P)-binding Rossmann-like Domain"/>
    <property type="match status" value="1"/>
</dbReference>
<evidence type="ECO:0000313" key="10">
    <source>
        <dbReference type="EMBL" id="HEC56577.1"/>
    </source>
</evidence>
<dbReference type="Gene3D" id="3.40.50.10860">
    <property type="entry name" value="Leucine Dehydrogenase, chain A, domain 1"/>
    <property type="match status" value="1"/>
</dbReference>
<keyword evidence="4 6" id="KW-0560">Oxidoreductase</keyword>
<dbReference type="GO" id="GO:0019632">
    <property type="term" value="P:shikimate metabolic process"/>
    <property type="evidence" value="ECO:0007669"/>
    <property type="project" value="InterPro"/>
</dbReference>
<dbReference type="STRING" id="1839936.SBU_001345"/>
<feature type="binding site" evidence="6">
    <location>
        <position position="62"/>
    </location>
    <ligand>
        <name>shikimate</name>
        <dbReference type="ChEBI" id="CHEBI:36208"/>
    </ligand>
</feature>
<comment type="subunit">
    <text evidence="6">Homodimer.</text>
</comment>
<dbReference type="PATRIC" id="fig|1839936.3.peg.1362"/>
<dbReference type="InterPro" id="IPR013708">
    <property type="entry name" value="Shikimate_DH-bd_N"/>
</dbReference>
<feature type="binding site" evidence="6">
    <location>
        <position position="86"/>
    </location>
    <ligand>
        <name>shikimate</name>
        <dbReference type="ChEBI" id="CHEBI:36208"/>
    </ligand>
</feature>
<dbReference type="GO" id="GO:0008652">
    <property type="term" value="P:amino acid biosynthetic process"/>
    <property type="evidence" value="ECO:0007669"/>
    <property type="project" value="UniProtKB-KW"/>
</dbReference>
<proteinExistence type="inferred from homology"/>
<dbReference type="EMBL" id="LYOR01000007">
    <property type="protein sequence ID" value="OFV65762.1"/>
    <property type="molecule type" value="Genomic_DNA"/>
</dbReference>
<feature type="active site" description="Proton acceptor" evidence="6">
    <location>
        <position position="66"/>
    </location>
</feature>
<evidence type="ECO:0000313" key="12">
    <source>
        <dbReference type="Proteomes" id="UP000185779"/>
    </source>
</evidence>
<protein>
    <recommendedName>
        <fullName evidence="1 6">Shikimate dehydrogenase (NADP(+))</fullName>
        <shortName evidence="6">SDH</shortName>
        <ecNumber evidence="1 6">1.1.1.25</ecNumber>
    </recommendedName>
</protein>
<dbReference type="Proteomes" id="UP000885936">
    <property type="component" value="Unassembled WGS sequence"/>
</dbReference>
<dbReference type="FunFam" id="3.40.50.720:FF:000086">
    <property type="entry name" value="Quinate/shikimate dehydrogenase"/>
    <property type="match status" value="1"/>
</dbReference>
<evidence type="ECO:0000259" key="8">
    <source>
        <dbReference type="Pfam" id="PF08501"/>
    </source>
</evidence>
<keyword evidence="5 6" id="KW-0057">Aromatic amino acid biosynthesis</keyword>
<dbReference type="NCBIfam" id="TIGR00507">
    <property type="entry name" value="aroE"/>
    <property type="match status" value="1"/>
</dbReference>
<feature type="binding site" evidence="6">
    <location>
        <position position="99"/>
    </location>
    <ligand>
        <name>shikimate</name>
        <dbReference type="ChEBI" id="CHEBI:36208"/>
    </ligand>
</feature>